<dbReference type="RefSeq" id="XP_016932232.2">
    <property type="nucleotide sequence ID" value="XM_017076743.4"/>
</dbReference>
<keyword evidence="2" id="KW-1185">Reference proteome</keyword>
<evidence type="ECO:0000256" key="1">
    <source>
        <dbReference type="SAM" id="MobiDB-lite"/>
    </source>
</evidence>
<evidence type="ECO:0000313" key="2">
    <source>
        <dbReference type="Proteomes" id="UP001652628"/>
    </source>
</evidence>
<name>A0AB39ZBG9_DROSZ</name>
<proteinExistence type="predicted"/>
<dbReference type="Proteomes" id="UP001652628">
    <property type="component" value="Chromosome 2L"/>
</dbReference>
<feature type="compositionally biased region" description="Basic residues" evidence="1">
    <location>
        <begin position="1"/>
        <end position="11"/>
    </location>
</feature>
<reference evidence="3" key="2">
    <citation type="submission" date="2025-08" db="UniProtKB">
        <authorList>
            <consortium name="RefSeq"/>
        </authorList>
    </citation>
    <scope>IDENTIFICATION</scope>
</reference>
<feature type="region of interest" description="Disordered" evidence="1">
    <location>
        <begin position="1"/>
        <end position="29"/>
    </location>
</feature>
<gene>
    <name evidence="3" type="primary">LOC108011570</name>
</gene>
<evidence type="ECO:0000313" key="3">
    <source>
        <dbReference type="RefSeq" id="XP_016932232.2"/>
    </source>
</evidence>
<sequence>MLSTKRGRAKSMAKEKVSAKKVPKTDPQQQRFLKTRFRANKPISKPSSVPPNQRIWRRTVVQTKPKIQKRIPKLFRMDRHTGLPVDYERTVQRVMHYVNPHLAGRPSAEQVLEELLAKMLAEIVRHGGHQSTQLRSLLKDHCNCRRKDMVLSKSEQSRREANESLDQFHSACKRGPCRLPSPKLGPTYMSKFNFNQLRIKSN</sequence>
<accession>A0AB39ZBG9</accession>
<dbReference type="GeneID" id="108011570"/>
<dbReference type="AlphaFoldDB" id="A0AB39ZBG9"/>
<organism evidence="2 3">
    <name type="scientific">Drosophila suzukii</name>
    <name type="common">Spotted-wing drosophila fruit fly</name>
    <dbReference type="NCBI Taxonomy" id="28584"/>
    <lineage>
        <taxon>Eukaryota</taxon>
        <taxon>Metazoa</taxon>
        <taxon>Ecdysozoa</taxon>
        <taxon>Arthropoda</taxon>
        <taxon>Hexapoda</taxon>
        <taxon>Insecta</taxon>
        <taxon>Pterygota</taxon>
        <taxon>Neoptera</taxon>
        <taxon>Endopterygota</taxon>
        <taxon>Diptera</taxon>
        <taxon>Brachycera</taxon>
        <taxon>Muscomorpha</taxon>
        <taxon>Ephydroidea</taxon>
        <taxon>Drosophilidae</taxon>
        <taxon>Drosophila</taxon>
        <taxon>Sophophora</taxon>
    </lineage>
</organism>
<protein>
    <submittedName>
        <fullName evidence="3">Uncharacterized protein</fullName>
    </submittedName>
</protein>
<reference evidence="2" key="1">
    <citation type="submission" date="2025-05" db="UniProtKB">
        <authorList>
            <consortium name="RefSeq"/>
        </authorList>
    </citation>
    <scope>NUCLEOTIDE SEQUENCE [LARGE SCALE GENOMIC DNA]</scope>
</reference>